<dbReference type="InterPro" id="IPR058922">
    <property type="entry name" value="WHD_DRP"/>
</dbReference>
<comment type="similarity">
    <text evidence="1">Belongs to the disease resistance NB-LRR family.</text>
</comment>
<dbReference type="InterPro" id="IPR055414">
    <property type="entry name" value="LRR_R13L4/SHOC2-like"/>
</dbReference>
<dbReference type="SMART" id="SM00369">
    <property type="entry name" value="LRR_TYP"/>
    <property type="match status" value="2"/>
</dbReference>
<dbReference type="AlphaFoldDB" id="A0A9P9ZBX6"/>
<evidence type="ECO:0000256" key="1">
    <source>
        <dbReference type="ARBA" id="ARBA00008894"/>
    </source>
</evidence>
<evidence type="ECO:0000259" key="8">
    <source>
        <dbReference type="Pfam" id="PF18052"/>
    </source>
</evidence>
<name>A0A9P9ZBX6_9POAL</name>
<dbReference type="GO" id="GO:0043531">
    <property type="term" value="F:ADP binding"/>
    <property type="evidence" value="ECO:0007669"/>
    <property type="project" value="InterPro"/>
</dbReference>
<dbReference type="InterPro" id="IPR032675">
    <property type="entry name" value="LRR_dom_sf"/>
</dbReference>
<protein>
    <submittedName>
        <fullName evidence="11">Uncharacterized protein</fullName>
    </submittedName>
</protein>
<dbReference type="OrthoDB" id="615805at2759"/>
<evidence type="ECO:0000256" key="2">
    <source>
        <dbReference type="ARBA" id="ARBA00022614"/>
    </source>
</evidence>
<dbReference type="GO" id="GO:0006952">
    <property type="term" value="P:defense response"/>
    <property type="evidence" value="ECO:0007669"/>
    <property type="project" value="UniProtKB-KW"/>
</dbReference>
<evidence type="ECO:0000313" key="12">
    <source>
        <dbReference type="Proteomes" id="UP001151287"/>
    </source>
</evidence>
<dbReference type="InterPro" id="IPR001611">
    <property type="entry name" value="Leu-rich_rpt"/>
</dbReference>
<dbReference type="EMBL" id="JAMQYH010000005">
    <property type="protein sequence ID" value="KAJ1685161.1"/>
    <property type="molecule type" value="Genomic_DNA"/>
</dbReference>
<dbReference type="InterPro" id="IPR027417">
    <property type="entry name" value="P-loop_NTPase"/>
</dbReference>
<dbReference type="GO" id="GO:0051707">
    <property type="term" value="P:response to other organism"/>
    <property type="evidence" value="ECO:0007669"/>
    <property type="project" value="UniProtKB-ARBA"/>
</dbReference>
<organism evidence="11 12">
    <name type="scientific">Rhynchospora breviuscula</name>
    <dbReference type="NCBI Taxonomy" id="2022672"/>
    <lineage>
        <taxon>Eukaryota</taxon>
        <taxon>Viridiplantae</taxon>
        <taxon>Streptophyta</taxon>
        <taxon>Embryophyta</taxon>
        <taxon>Tracheophyta</taxon>
        <taxon>Spermatophyta</taxon>
        <taxon>Magnoliopsida</taxon>
        <taxon>Liliopsida</taxon>
        <taxon>Poales</taxon>
        <taxon>Cyperaceae</taxon>
        <taxon>Cyperoideae</taxon>
        <taxon>Rhynchosporeae</taxon>
        <taxon>Rhynchospora</taxon>
    </lineage>
</organism>
<dbReference type="Pfam" id="PF00931">
    <property type="entry name" value="NB-ARC"/>
    <property type="match status" value="1"/>
</dbReference>
<dbReference type="Proteomes" id="UP001151287">
    <property type="component" value="Unassembled WGS sequence"/>
</dbReference>
<feature type="domain" description="Disease resistance N-terminal" evidence="8">
    <location>
        <begin position="8"/>
        <end position="87"/>
    </location>
</feature>
<dbReference type="GO" id="GO:0005524">
    <property type="term" value="F:ATP binding"/>
    <property type="evidence" value="ECO:0007669"/>
    <property type="project" value="UniProtKB-KW"/>
</dbReference>
<dbReference type="SUPFAM" id="SSF52058">
    <property type="entry name" value="L domain-like"/>
    <property type="match status" value="2"/>
</dbReference>
<keyword evidence="6" id="KW-0067">ATP-binding</keyword>
<dbReference type="InterPro" id="IPR042197">
    <property type="entry name" value="Apaf_helical"/>
</dbReference>
<keyword evidence="4" id="KW-0547">Nucleotide-binding</keyword>
<gene>
    <name evidence="11" type="ORF">LUZ63_016551</name>
</gene>
<dbReference type="InterPro" id="IPR036388">
    <property type="entry name" value="WH-like_DNA-bd_sf"/>
</dbReference>
<dbReference type="Gene3D" id="3.40.50.300">
    <property type="entry name" value="P-loop containing nucleotide triphosphate hydrolases"/>
    <property type="match status" value="1"/>
</dbReference>
<dbReference type="InterPro" id="IPR041118">
    <property type="entry name" value="Rx_N"/>
</dbReference>
<dbReference type="InterPro" id="IPR002182">
    <property type="entry name" value="NB-ARC"/>
</dbReference>
<dbReference type="Gene3D" id="1.20.5.4130">
    <property type="match status" value="1"/>
</dbReference>
<evidence type="ECO:0000259" key="9">
    <source>
        <dbReference type="Pfam" id="PF23559"/>
    </source>
</evidence>
<dbReference type="Pfam" id="PF18052">
    <property type="entry name" value="Rx_N"/>
    <property type="match status" value="1"/>
</dbReference>
<dbReference type="Pfam" id="PF23598">
    <property type="entry name" value="LRR_14"/>
    <property type="match status" value="1"/>
</dbReference>
<dbReference type="Pfam" id="PF23559">
    <property type="entry name" value="WHD_DRP"/>
    <property type="match status" value="1"/>
</dbReference>
<evidence type="ECO:0000256" key="5">
    <source>
        <dbReference type="ARBA" id="ARBA00022821"/>
    </source>
</evidence>
<dbReference type="SUPFAM" id="SSF52540">
    <property type="entry name" value="P-loop containing nucleoside triphosphate hydrolases"/>
    <property type="match status" value="1"/>
</dbReference>
<evidence type="ECO:0000313" key="11">
    <source>
        <dbReference type="EMBL" id="KAJ1685161.1"/>
    </source>
</evidence>
<dbReference type="PRINTS" id="PR00364">
    <property type="entry name" value="DISEASERSIST"/>
</dbReference>
<dbReference type="Gene3D" id="1.10.8.430">
    <property type="entry name" value="Helical domain of apoptotic protease-activating factors"/>
    <property type="match status" value="1"/>
</dbReference>
<accession>A0A9P9ZBX6</accession>
<feature type="domain" description="Disease resistance R13L4/SHOC-2-like LRR" evidence="10">
    <location>
        <begin position="578"/>
        <end position="814"/>
    </location>
</feature>
<evidence type="ECO:0000256" key="6">
    <source>
        <dbReference type="ARBA" id="ARBA00022840"/>
    </source>
</evidence>
<dbReference type="PROSITE" id="PS51450">
    <property type="entry name" value="LRR"/>
    <property type="match status" value="1"/>
</dbReference>
<keyword evidence="2" id="KW-0433">Leucine-rich repeat</keyword>
<dbReference type="PANTHER" id="PTHR36766">
    <property type="entry name" value="PLANT BROAD-SPECTRUM MILDEW RESISTANCE PROTEIN RPW8"/>
    <property type="match status" value="1"/>
</dbReference>
<dbReference type="Gene3D" id="1.10.10.10">
    <property type="entry name" value="Winged helix-like DNA-binding domain superfamily/Winged helix DNA-binding domain"/>
    <property type="match status" value="1"/>
</dbReference>
<keyword evidence="3" id="KW-0677">Repeat</keyword>
<evidence type="ECO:0000259" key="10">
    <source>
        <dbReference type="Pfam" id="PF23598"/>
    </source>
</evidence>
<keyword evidence="12" id="KW-1185">Reference proteome</keyword>
<sequence length="1118" mass="126690">MEWAQSEVLSRVSSRVTDAWGGIGDDVDKLRVSLLTSNILADEAERWRFVDHNLSRLLLHLKDAIYDAEDLIDDFDYQELKMRVEGGEGSSQASRILNKASSFVGEFISGKSNAVKDVQGRLDLVQVNLKQSMKLLASKRPETVEQMHAKRKTGSVVIEPEIIGRDSDKETIIKILLQLGDTVVADTSGDVNDVALVRNKRRKTSNVSVLPIVGMGGLGKTTLARMVYNDARVKDHFQLKIWICVSDQFDVNYLTKEIVKYATGMQENSFPNLDSVYNTLKEEVLSMKFLLVLDDVWNEAPLEWDKFFLPMCHGVEGSMILLTTRSTEVAKISGTLDPVFIEGLPEEPYRNLFNKCAFGLEDPKDYPELGPVAEKIRSKLKGSPLAAKTLGGLLRTNLDVWHWRNIMTSELWQMKQREGEILPALQLSYWHLPFEIKRCFSVCCMFPKGFWFRKEQLVSMWVAHGFVTSQGDELLEQRGALYFEDLLSRSLFHSQGPGIETYLIHDLMHDLAQLTSKDECFYIQTSGREQGAPQSVRHLSVAKDLIELIKPSKYNKLRSLSSLTAYQPFHGLKSSCHFLFSEFPYLRIFDMNNCGIKELPESIGNLKHLRYLNLSNNKIEELPESIGQLYNLQVFDLFANPLKKFPKGFTKLIGLRKLRINPRDMPMISGIGKLTSLQDLSEYQVQRQDGHRIGELKDMTQLLRKLYLSGLENIDGKEEAAQAMLSSKRYLDILILGWADNRNINRVLDEEVLQALQPHPNLMVLNIYYYGGFQLPSWLQEEFLPLLNHLCIVGCANLNVVGNLTSSLCVLEIERCHNLISIEECLLPEQLPVLKKIILVDCKELKSVPVDNFSGFVFLQELKVSYCPKITCSRELLLPTSIQKLVMQSCGNLDISLPNCLKHLTNLSTLRLEKCPNITSLADDALNHLIKLQVLSIRECEKLSILGRLSNPLFLKDLSIIRCQNLAQVDLLMVDSAQGGSRRPLLRFMVISDTSLLKYPSFKSALPFLQTLEIEGSVEMSLCNEEYQEISQNLNMLKKLSFSDCANLQQLPPWLHSLTSLNYLKVVNCPQIKAVQKAHGSLSSGATLPIASRFIYIWNILLISTKSSMPKKLRESDA</sequence>
<comment type="caution">
    <text evidence="11">The sequence shown here is derived from an EMBL/GenBank/DDBJ whole genome shotgun (WGS) entry which is preliminary data.</text>
</comment>
<feature type="domain" description="NB-ARC" evidence="7">
    <location>
        <begin position="198"/>
        <end position="358"/>
    </location>
</feature>
<proteinExistence type="inferred from homology"/>
<evidence type="ECO:0000256" key="3">
    <source>
        <dbReference type="ARBA" id="ARBA00022737"/>
    </source>
</evidence>
<dbReference type="PANTHER" id="PTHR36766:SF40">
    <property type="entry name" value="DISEASE RESISTANCE PROTEIN RGA3"/>
    <property type="match status" value="1"/>
</dbReference>
<dbReference type="Gene3D" id="3.80.10.10">
    <property type="entry name" value="Ribonuclease Inhibitor"/>
    <property type="match status" value="3"/>
</dbReference>
<dbReference type="InterPro" id="IPR003591">
    <property type="entry name" value="Leu-rich_rpt_typical-subtyp"/>
</dbReference>
<feature type="domain" description="Disease resistance protein winged helix" evidence="9">
    <location>
        <begin position="445"/>
        <end position="512"/>
    </location>
</feature>
<keyword evidence="5" id="KW-0611">Plant defense</keyword>
<evidence type="ECO:0000256" key="4">
    <source>
        <dbReference type="ARBA" id="ARBA00022741"/>
    </source>
</evidence>
<evidence type="ECO:0000259" key="7">
    <source>
        <dbReference type="Pfam" id="PF00931"/>
    </source>
</evidence>
<reference evidence="11" key="1">
    <citation type="journal article" date="2022" name="Cell">
        <title>Repeat-based holocentromeres influence genome architecture and karyotype evolution.</title>
        <authorList>
            <person name="Hofstatter P.G."/>
            <person name="Thangavel G."/>
            <person name="Lux T."/>
            <person name="Neumann P."/>
            <person name="Vondrak T."/>
            <person name="Novak P."/>
            <person name="Zhang M."/>
            <person name="Costa L."/>
            <person name="Castellani M."/>
            <person name="Scott A."/>
            <person name="Toegelov H."/>
            <person name="Fuchs J."/>
            <person name="Mata-Sucre Y."/>
            <person name="Dias Y."/>
            <person name="Vanzela A.L.L."/>
            <person name="Huettel B."/>
            <person name="Almeida C.C.S."/>
            <person name="Simkova H."/>
            <person name="Souza G."/>
            <person name="Pedrosa-Harand A."/>
            <person name="Macas J."/>
            <person name="Mayer K.F.X."/>
            <person name="Houben A."/>
            <person name="Marques A."/>
        </authorList>
    </citation>
    <scope>NUCLEOTIDE SEQUENCE</scope>
    <source>
        <strain evidence="11">RhyBre1mFocal</strain>
    </source>
</reference>